<name>A0A3B1C4K0_9ZZZZ</name>
<gene>
    <name evidence="2" type="ORF">MNBD_NITROSPINAE01-1812</name>
</gene>
<dbReference type="EMBL" id="UOGC01000145">
    <property type="protein sequence ID" value="VAX23022.1"/>
    <property type="molecule type" value="Genomic_DNA"/>
</dbReference>
<dbReference type="AlphaFoldDB" id="A0A3B1C4K0"/>
<dbReference type="InterPro" id="IPR035890">
    <property type="entry name" value="Anti-sigma-28_factor_FlgM_sf"/>
</dbReference>
<dbReference type="Pfam" id="PF04316">
    <property type="entry name" value="FlgM"/>
    <property type="match status" value="1"/>
</dbReference>
<reference evidence="2" key="1">
    <citation type="submission" date="2018-06" db="EMBL/GenBank/DDBJ databases">
        <authorList>
            <person name="Zhirakovskaya E."/>
        </authorList>
    </citation>
    <scope>NUCLEOTIDE SEQUENCE</scope>
</reference>
<dbReference type="SUPFAM" id="SSF101498">
    <property type="entry name" value="Anti-sigma factor FlgM"/>
    <property type="match status" value="1"/>
</dbReference>
<protein>
    <recommendedName>
        <fullName evidence="1">Anti-sigma-28 factor FlgM C-terminal domain-containing protein</fullName>
    </recommendedName>
</protein>
<dbReference type="InterPro" id="IPR031316">
    <property type="entry name" value="FlgM_C"/>
</dbReference>
<evidence type="ECO:0000259" key="1">
    <source>
        <dbReference type="Pfam" id="PF04316"/>
    </source>
</evidence>
<accession>A0A3B1C4K0</accession>
<sequence>MSEVNGVRADLIARFKREIQDKTYKVKSEELADKITQKLREEETFSSIGKKYKLKGWTA</sequence>
<organism evidence="2">
    <name type="scientific">hydrothermal vent metagenome</name>
    <dbReference type="NCBI Taxonomy" id="652676"/>
    <lineage>
        <taxon>unclassified sequences</taxon>
        <taxon>metagenomes</taxon>
        <taxon>ecological metagenomes</taxon>
    </lineage>
</organism>
<evidence type="ECO:0000313" key="2">
    <source>
        <dbReference type="EMBL" id="VAX23022.1"/>
    </source>
</evidence>
<feature type="domain" description="Anti-sigma-28 factor FlgM C-terminal" evidence="1">
    <location>
        <begin position="3"/>
        <end position="36"/>
    </location>
</feature>
<proteinExistence type="predicted"/>